<feature type="compositionally biased region" description="Polar residues" evidence="5">
    <location>
        <begin position="70"/>
        <end position="87"/>
    </location>
</feature>
<keyword evidence="4 6" id="KW-0472">Membrane</keyword>
<evidence type="ECO:0000256" key="2">
    <source>
        <dbReference type="ARBA" id="ARBA00022692"/>
    </source>
</evidence>
<dbReference type="Pfam" id="PF01027">
    <property type="entry name" value="Bax1-I"/>
    <property type="match status" value="1"/>
</dbReference>
<proteinExistence type="predicted"/>
<feature type="transmembrane region" description="Helical" evidence="6">
    <location>
        <begin position="268"/>
        <end position="288"/>
    </location>
</feature>
<dbReference type="PANTHER" id="PTHR23291">
    <property type="entry name" value="BAX INHIBITOR-RELATED"/>
    <property type="match status" value="1"/>
</dbReference>
<dbReference type="EMBL" id="KL250710">
    <property type="protein sequence ID" value="KGB35715.1"/>
    <property type="molecule type" value="Genomic_DNA"/>
</dbReference>
<gene>
    <name evidence="7" type="ORF">MS3_03992</name>
</gene>
<dbReference type="PANTHER" id="PTHR23291:SF112">
    <property type="entry name" value="GROWTH HORMONE-INDUCIBLE TRANSMEMBRANE PROTEIN"/>
    <property type="match status" value="1"/>
</dbReference>
<protein>
    <submittedName>
        <fullName evidence="7">Growth hormone-inducible transmembrane protein</fullName>
    </submittedName>
</protein>
<comment type="subcellular location">
    <subcellularLocation>
        <location evidence="1">Membrane</location>
        <topology evidence="1">Multi-pass membrane protein</topology>
    </subcellularLocation>
</comment>
<organism evidence="7">
    <name type="scientific">Schistosoma haematobium</name>
    <name type="common">Blood fluke</name>
    <dbReference type="NCBI Taxonomy" id="6185"/>
    <lineage>
        <taxon>Eukaryota</taxon>
        <taxon>Metazoa</taxon>
        <taxon>Spiralia</taxon>
        <taxon>Lophotrochozoa</taxon>
        <taxon>Platyhelminthes</taxon>
        <taxon>Trematoda</taxon>
        <taxon>Digenea</taxon>
        <taxon>Strigeidida</taxon>
        <taxon>Schistosomatoidea</taxon>
        <taxon>Schistosomatidae</taxon>
        <taxon>Schistosoma</taxon>
    </lineage>
</organism>
<dbReference type="STRING" id="6185.A0A094ZM50"/>
<dbReference type="InterPro" id="IPR006214">
    <property type="entry name" value="Bax_inhibitor_1-related"/>
</dbReference>
<evidence type="ECO:0000256" key="1">
    <source>
        <dbReference type="ARBA" id="ARBA00004141"/>
    </source>
</evidence>
<feature type="transmembrane region" description="Helical" evidence="6">
    <location>
        <begin position="327"/>
        <end position="345"/>
    </location>
</feature>
<dbReference type="GO" id="GO:0005743">
    <property type="term" value="C:mitochondrial inner membrane"/>
    <property type="evidence" value="ECO:0007669"/>
    <property type="project" value="TreeGrafter"/>
</dbReference>
<keyword evidence="2 6" id="KW-0812">Transmembrane</keyword>
<name>A0A094ZM50_SCHHA</name>
<feature type="transmembrane region" description="Helical" evidence="6">
    <location>
        <begin position="190"/>
        <end position="209"/>
    </location>
</feature>
<keyword evidence="3 6" id="KW-1133">Transmembrane helix</keyword>
<evidence type="ECO:0000256" key="3">
    <source>
        <dbReference type="ARBA" id="ARBA00022989"/>
    </source>
</evidence>
<evidence type="ECO:0000256" key="5">
    <source>
        <dbReference type="SAM" id="MobiDB-lite"/>
    </source>
</evidence>
<feature type="transmembrane region" description="Helical" evidence="6">
    <location>
        <begin position="357"/>
        <end position="374"/>
    </location>
</feature>
<sequence length="468" mass="50342">MRSTLNLRVIQSKLDSLWKDVQSVISVPVDDIRGVFTTPVLRIYSVPQDASDSDESEDGISEEEAVIVEQQNSEPSKTEVNNMSGHSQDGIEGQFKNTESVTQLRTTEPTESTMLATATWLCRSHHVSKLANQLHRSTPFVKPSISNHSVRLFRTFPVVNSSIRRRVGRINLKSGATEFEHSLNFSKTRALVGAAAAISIGGLCLYGLAGKDSSLSAFDRSVAWPDYVKQRIRATYGYLLASATIAAGSTIALFQSPTMCRLMLSGGWLAPIGMAVLSIATGVICQSLTYPQSGLSVKHLAWVAYSVSLGGILMPICLVGGPILIQAALYTGGIVGSLSLVAVTAPSDRFINWGGPLAIGLGVVFVSSVGSMFLSPVSRLGSGLASISLYGGLLLFSGFLLYDTQHVIRRAESHPPPNFYLPTNKGFQNPEVLKPFDPINNSIRILLDAVNIFVRIAVMLSGGGQRKK</sequence>
<feature type="transmembrane region" description="Helical" evidence="6">
    <location>
        <begin position="236"/>
        <end position="256"/>
    </location>
</feature>
<dbReference type="AlphaFoldDB" id="A0A094ZM50"/>
<accession>A0A094ZM50</accession>
<reference evidence="7" key="1">
    <citation type="journal article" date="2012" name="Nat. Genet.">
        <title>Whole-genome sequence of Schistosoma haematobium.</title>
        <authorList>
            <person name="Young N.D."/>
            <person name="Jex A.R."/>
            <person name="Li B."/>
            <person name="Liu S."/>
            <person name="Yang L."/>
            <person name="Xiong Z."/>
            <person name="Li Y."/>
            <person name="Cantacessi C."/>
            <person name="Hall R.S."/>
            <person name="Xu X."/>
            <person name="Chen F."/>
            <person name="Wu X."/>
            <person name="Zerlotini A."/>
            <person name="Oliveira G."/>
            <person name="Hofmann A."/>
            <person name="Zhang G."/>
            <person name="Fang X."/>
            <person name="Kang Y."/>
            <person name="Campbell B.E."/>
            <person name="Loukas A."/>
            <person name="Ranganathan S."/>
            <person name="Rollinson D."/>
            <person name="Rinaldi G."/>
            <person name="Brindley P.J."/>
            <person name="Yang H."/>
            <person name="Wang J."/>
            <person name="Wang J."/>
            <person name="Gasser R.B."/>
        </authorList>
    </citation>
    <scope>NUCLEOTIDE SEQUENCE [LARGE SCALE GENOMIC DNA]</scope>
</reference>
<feature type="region of interest" description="Disordered" evidence="5">
    <location>
        <begin position="70"/>
        <end position="92"/>
    </location>
</feature>
<evidence type="ECO:0000256" key="4">
    <source>
        <dbReference type="ARBA" id="ARBA00023136"/>
    </source>
</evidence>
<feature type="transmembrane region" description="Helical" evidence="6">
    <location>
        <begin position="380"/>
        <end position="402"/>
    </location>
</feature>
<feature type="transmembrane region" description="Helical" evidence="6">
    <location>
        <begin position="300"/>
        <end position="321"/>
    </location>
</feature>
<evidence type="ECO:0000256" key="6">
    <source>
        <dbReference type="SAM" id="Phobius"/>
    </source>
</evidence>
<evidence type="ECO:0000313" key="7">
    <source>
        <dbReference type="EMBL" id="KGB35715.1"/>
    </source>
</evidence>